<feature type="region of interest" description="Disordered" evidence="1">
    <location>
        <begin position="65"/>
        <end position="108"/>
    </location>
</feature>
<accession>E3Q231</accession>
<evidence type="ECO:0000256" key="1">
    <source>
        <dbReference type="SAM" id="MobiDB-lite"/>
    </source>
</evidence>
<feature type="region of interest" description="Disordered" evidence="1">
    <location>
        <begin position="1"/>
        <end position="29"/>
    </location>
</feature>
<sequence length="167" mass="18588">MALASRVDGQAVQAKKDRRLAVGDSKKGKLAKTHDFGQFEETMILSLSGDKIKLLDEIKAKRIPTKVRTTTAPTTRTTSKNKRPSMAGGGSAQQESKNEKKRKTKLTPSFSRRMRGRKTEEGMIHDTPGAAHLDFFNEMVMRLGRQGLADFGLVVLNVERFETPRNS</sequence>
<gene>
    <name evidence="2" type="ORF">GLRG_00276</name>
</gene>
<dbReference type="RefSeq" id="XP_008089152.1">
    <property type="nucleotide sequence ID" value="XM_008090961.1"/>
</dbReference>
<keyword evidence="3" id="KW-1185">Reference proteome</keyword>
<dbReference type="GeneID" id="24405641"/>
<dbReference type="HOGENOM" id="CLU_1594394_0_0_1"/>
<dbReference type="STRING" id="645133.E3Q231"/>
<evidence type="ECO:0000313" key="2">
    <source>
        <dbReference type="EMBL" id="EFQ25132.1"/>
    </source>
</evidence>
<dbReference type="Proteomes" id="UP000008782">
    <property type="component" value="Unassembled WGS sequence"/>
</dbReference>
<protein>
    <submittedName>
        <fullName evidence="2">Uncharacterized protein</fullName>
    </submittedName>
</protein>
<dbReference type="AlphaFoldDB" id="E3Q231"/>
<feature type="compositionally biased region" description="Low complexity" evidence="1">
    <location>
        <begin position="66"/>
        <end position="78"/>
    </location>
</feature>
<name>E3Q231_COLGM</name>
<feature type="compositionally biased region" description="Basic and acidic residues" evidence="1">
    <location>
        <begin position="19"/>
        <end position="29"/>
    </location>
</feature>
<proteinExistence type="predicted"/>
<dbReference type="EMBL" id="GG697331">
    <property type="protein sequence ID" value="EFQ25132.1"/>
    <property type="molecule type" value="Genomic_DNA"/>
</dbReference>
<reference evidence="3" key="1">
    <citation type="journal article" date="2012" name="Nat. Genet.">
        <title>Lifestyle transitions in plant pathogenic Colletotrichum fungi deciphered by genome and transcriptome analyses.</title>
        <authorList>
            <person name="O'Connell R.J."/>
            <person name="Thon M.R."/>
            <person name="Hacquard S."/>
            <person name="Amyotte S.G."/>
            <person name="Kleemann J."/>
            <person name="Torres M.F."/>
            <person name="Damm U."/>
            <person name="Buiate E.A."/>
            <person name="Epstein L."/>
            <person name="Alkan N."/>
            <person name="Altmueller J."/>
            <person name="Alvarado-Balderrama L."/>
            <person name="Bauser C.A."/>
            <person name="Becker C."/>
            <person name="Birren B.W."/>
            <person name="Chen Z."/>
            <person name="Choi J."/>
            <person name="Crouch J.A."/>
            <person name="Duvick J.P."/>
            <person name="Farman M.A."/>
            <person name="Gan P."/>
            <person name="Heiman D."/>
            <person name="Henrissat B."/>
            <person name="Howard R.J."/>
            <person name="Kabbage M."/>
            <person name="Koch C."/>
            <person name="Kracher B."/>
            <person name="Kubo Y."/>
            <person name="Law A.D."/>
            <person name="Lebrun M.-H."/>
            <person name="Lee Y.-H."/>
            <person name="Miyara I."/>
            <person name="Moore N."/>
            <person name="Neumann U."/>
            <person name="Nordstroem K."/>
            <person name="Panaccione D.G."/>
            <person name="Panstruga R."/>
            <person name="Place M."/>
            <person name="Proctor R.H."/>
            <person name="Prusky D."/>
            <person name="Rech G."/>
            <person name="Reinhardt R."/>
            <person name="Rollins J.A."/>
            <person name="Rounsley S."/>
            <person name="Schardl C.L."/>
            <person name="Schwartz D.C."/>
            <person name="Shenoy N."/>
            <person name="Shirasu K."/>
            <person name="Sikhakolli U.R."/>
            <person name="Stueber K."/>
            <person name="Sukno S.A."/>
            <person name="Sweigard J.A."/>
            <person name="Takano Y."/>
            <person name="Takahara H."/>
            <person name="Trail F."/>
            <person name="van der Does H.C."/>
            <person name="Voll L.M."/>
            <person name="Will I."/>
            <person name="Young S."/>
            <person name="Zeng Q."/>
            <person name="Zhang J."/>
            <person name="Zhou S."/>
            <person name="Dickman M.B."/>
            <person name="Schulze-Lefert P."/>
            <person name="Ver Loren van Themaat E."/>
            <person name="Ma L.-J."/>
            <person name="Vaillancourt L.J."/>
        </authorList>
    </citation>
    <scope>NUCLEOTIDE SEQUENCE [LARGE SCALE GENOMIC DNA]</scope>
    <source>
        <strain evidence="3">M1.001 / M2 / FGSC 10212</strain>
    </source>
</reference>
<evidence type="ECO:0000313" key="3">
    <source>
        <dbReference type="Proteomes" id="UP000008782"/>
    </source>
</evidence>
<organism evidence="3">
    <name type="scientific">Colletotrichum graminicola (strain M1.001 / M2 / FGSC 10212)</name>
    <name type="common">Maize anthracnose fungus</name>
    <name type="synonym">Glomerella graminicola</name>
    <dbReference type="NCBI Taxonomy" id="645133"/>
    <lineage>
        <taxon>Eukaryota</taxon>
        <taxon>Fungi</taxon>
        <taxon>Dikarya</taxon>
        <taxon>Ascomycota</taxon>
        <taxon>Pezizomycotina</taxon>
        <taxon>Sordariomycetes</taxon>
        <taxon>Hypocreomycetidae</taxon>
        <taxon>Glomerellales</taxon>
        <taxon>Glomerellaceae</taxon>
        <taxon>Colletotrichum</taxon>
        <taxon>Colletotrichum graminicola species complex</taxon>
    </lineage>
</organism>
<dbReference type="VEuPathDB" id="FungiDB:GLRG_00276"/>